<dbReference type="SUPFAM" id="SSF52540">
    <property type="entry name" value="P-loop containing nucleoside triphosphate hydrolases"/>
    <property type="match status" value="1"/>
</dbReference>
<comment type="caution">
    <text evidence="17">The sequence shown here is derived from an EMBL/GenBank/DDBJ whole genome shotgun (WGS) entry which is preliminary data.</text>
</comment>
<dbReference type="GO" id="GO:0043752">
    <property type="term" value="F:adenosylcobinamide kinase activity"/>
    <property type="evidence" value="ECO:0007669"/>
    <property type="project" value="UniProtKB-EC"/>
</dbReference>
<protein>
    <recommendedName>
        <fullName evidence="14">Bifunctional adenosylcobalamin biosynthesis protein</fullName>
        <ecNumber evidence="14">2.7.1.156</ecNumber>
        <ecNumber evidence="14">2.7.7.62</ecNumber>
    </recommendedName>
</protein>
<keyword evidence="9 14" id="KW-0808">Transferase</keyword>
<comment type="catalytic activity">
    <reaction evidence="2 14">
        <text>adenosylcob(III)inamide phosphate + GTP + H(+) = adenosylcob(III)inamide-GDP + diphosphate</text>
        <dbReference type="Rhea" id="RHEA:22712"/>
        <dbReference type="ChEBI" id="CHEBI:15378"/>
        <dbReference type="ChEBI" id="CHEBI:33019"/>
        <dbReference type="ChEBI" id="CHEBI:37565"/>
        <dbReference type="ChEBI" id="CHEBI:58502"/>
        <dbReference type="ChEBI" id="CHEBI:60487"/>
        <dbReference type="EC" id="2.7.7.62"/>
    </reaction>
</comment>
<dbReference type="RefSeq" id="WP_263952478.1">
    <property type="nucleotide sequence ID" value="NZ_JAOYFC010000001.1"/>
</dbReference>
<dbReference type="GO" id="GO:0009236">
    <property type="term" value="P:cobalamin biosynthetic process"/>
    <property type="evidence" value="ECO:0007669"/>
    <property type="project" value="UniProtKB-UniRule"/>
</dbReference>
<evidence type="ECO:0000256" key="9">
    <source>
        <dbReference type="ARBA" id="ARBA00022679"/>
    </source>
</evidence>
<evidence type="ECO:0000256" key="14">
    <source>
        <dbReference type="PIRNR" id="PIRNR006135"/>
    </source>
</evidence>
<evidence type="ECO:0000256" key="3">
    <source>
        <dbReference type="ARBA" id="ARBA00001522"/>
    </source>
</evidence>
<feature type="active site" description="GMP-histidine intermediate" evidence="15">
    <location>
        <position position="51"/>
    </location>
</feature>
<dbReference type="CDD" id="cd00544">
    <property type="entry name" value="CobU"/>
    <property type="match status" value="1"/>
</dbReference>
<dbReference type="PANTHER" id="PTHR34848:SF1">
    <property type="entry name" value="BIFUNCTIONAL ADENOSYLCOBALAMIN BIOSYNTHESIS PROTEIN COBU"/>
    <property type="match status" value="1"/>
</dbReference>
<keyword evidence="18" id="KW-1185">Reference proteome</keyword>
<comment type="catalytic activity">
    <reaction evidence="1 14">
        <text>adenosylcob(III)inamide + ATP = adenosylcob(III)inamide phosphate + ADP + H(+)</text>
        <dbReference type="Rhea" id="RHEA:15769"/>
        <dbReference type="ChEBI" id="CHEBI:2480"/>
        <dbReference type="ChEBI" id="CHEBI:15378"/>
        <dbReference type="ChEBI" id="CHEBI:30616"/>
        <dbReference type="ChEBI" id="CHEBI:58502"/>
        <dbReference type="ChEBI" id="CHEBI:456216"/>
        <dbReference type="EC" id="2.7.1.156"/>
    </reaction>
</comment>
<keyword evidence="13 14" id="KW-0342">GTP-binding</keyword>
<dbReference type="Gene3D" id="3.40.50.300">
    <property type="entry name" value="P-loop containing nucleotide triphosphate hydrolases"/>
    <property type="match status" value="1"/>
</dbReference>
<evidence type="ECO:0000256" key="8">
    <source>
        <dbReference type="ARBA" id="ARBA00022573"/>
    </source>
</evidence>
<dbReference type="PANTHER" id="PTHR34848">
    <property type="match status" value="1"/>
</dbReference>
<evidence type="ECO:0000256" key="16">
    <source>
        <dbReference type="PIRSR" id="PIRSR006135-2"/>
    </source>
</evidence>
<name>A0AAE3IXN9_9RHOB</name>
<dbReference type="GO" id="GO:0008820">
    <property type="term" value="F:cobinamide phosphate guanylyltransferase activity"/>
    <property type="evidence" value="ECO:0007669"/>
    <property type="project" value="UniProtKB-UniRule"/>
</dbReference>
<keyword evidence="8 14" id="KW-0169">Cobalamin biosynthesis</keyword>
<evidence type="ECO:0000256" key="7">
    <source>
        <dbReference type="ARBA" id="ARBA00007490"/>
    </source>
</evidence>
<dbReference type="AlphaFoldDB" id="A0AAE3IXN9"/>
<dbReference type="EC" id="2.7.7.62" evidence="14"/>
<evidence type="ECO:0000256" key="15">
    <source>
        <dbReference type="PIRSR" id="PIRSR006135-1"/>
    </source>
</evidence>
<keyword evidence="11 14" id="KW-0418">Kinase</keyword>
<evidence type="ECO:0000256" key="11">
    <source>
        <dbReference type="ARBA" id="ARBA00022777"/>
    </source>
</evidence>
<reference evidence="17" key="1">
    <citation type="submission" date="2022-10" db="EMBL/GenBank/DDBJ databases">
        <authorList>
            <person name="Yue Y."/>
        </authorList>
    </citation>
    <scope>NUCLEOTIDE SEQUENCE</scope>
    <source>
        <strain evidence="17">Z654</strain>
    </source>
</reference>
<feature type="binding site" evidence="16">
    <location>
        <begin position="35"/>
        <end position="37"/>
    </location>
    <ligand>
        <name>GTP</name>
        <dbReference type="ChEBI" id="CHEBI:37565"/>
    </ligand>
</feature>
<dbReference type="GO" id="GO:0005524">
    <property type="term" value="F:ATP binding"/>
    <property type="evidence" value="ECO:0007669"/>
    <property type="project" value="UniProtKB-UniRule"/>
</dbReference>
<comment type="catalytic activity">
    <reaction evidence="3">
        <text>adenosylcob(III)inamide + GTP = adenosylcob(III)inamide phosphate + GDP + H(+)</text>
        <dbReference type="Rhea" id="RHEA:15765"/>
        <dbReference type="ChEBI" id="CHEBI:2480"/>
        <dbReference type="ChEBI" id="CHEBI:15378"/>
        <dbReference type="ChEBI" id="CHEBI:37565"/>
        <dbReference type="ChEBI" id="CHEBI:58189"/>
        <dbReference type="ChEBI" id="CHEBI:58502"/>
        <dbReference type="EC" id="2.7.1.156"/>
    </reaction>
</comment>
<comment type="pathway">
    <text evidence="6 14">Cofactor biosynthesis; adenosylcobalamin biosynthesis; adenosylcobalamin from cob(II)yrinate a,c-diamide: step 5/7.</text>
</comment>
<evidence type="ECO:0000256" key="12">
    <source>
        <dbReference type="ARBA" id="ARBA00022840"/>
    </source>
</evidence>
<comment type="pathway">
    <text evidence="5 14">Cofactor biosynthesis; adenosylcobalamin biosynthesis; adenosylcobalamin from cob(II)yrinate a,c-diamide: step 6/7.</text>
</comment>
<evidence type="ECO:0000313" key="17">
    <source>
        <dbReference type="EMBL" id="MCV6823639.1"/>
    </source>
</evidence>
<keyword evidence="17" id="KW-0548">Nucleotidyltransferase</keyword>
<evidence type="ECO:0000256" key="4">
    <source>
        <dbReference type="ARBA" id="ARBA00003889"/>
    </source>
</evidence>
<sequence length="177" mass="18672">MLPNLTLVLGGVASGKSDFAERLAVESGLNRIYLATAQAFDDDMKIKIERHKSSRGSGWTTIEEPVDIEAQFVSASSRDVILLDCATLWLSNLLMADFDVEARTRALLAALADCNAPVIIVSNEVGGGGIAATSLARRFANAQGKLNQELAAASDTVVAVMAGLPLTFKGKLPEANP</sequence>
<dbReference type="InterPro" id="IPR027417">
    <property type="entry name" value="P-loop_NTPase"/>
</dbReference>
<evidence type="ECO:0000256" key="13">
    <source>
        <dbReference type="ARBA" id="ARBA00023134"/>
    </source>
</evidence>
<feature type="binding site" evidence="16">
    <location>
        <begin position="52"/>
        <end position="55"/>
    </location>
    <ligand>
        <name>GTP</name>
        <dbReference type="ChEBI" id="CHEBI:37565"/>
    </ligand>
</feature>
<dbReference type="InterPro" id="IPR003203">
    <property type="entry name" value="CobU/CobP"/>
</dbReference>
<comment type="similarity">
    <text evidence="7 14">Belongs to the CobU/CobP family.</text>
</comment>
<dbReference type="NCBIfam" id="NF004469">
    <property type="entry name" value="PRK05800.1"/>
    <property type="match status" value="1"/>
</dbReference>
<accession>A0AAE3IXN9</accession>
<feature type="binding site" evidence="16">
    <location>
        <begin position="10"/>
        <end position="17"/>
    </location>
    <ligand>
        <name>GTP</name>
        <dbReference type="ChEBI" id="CHEBI:37565"/>
    </ligand>
</feature>
<keyword evidence="10 14" id="KW-0547">Nucleotide-binding</keyword>
<evidence type="ECO:0000256" key="10">
    <source>
        <dbReference type="ARBA" id="ARBA00022741"/>
    </source>
</evidence>
<feature type="binding site" evidence="16">
    <location>
        <position position="63"/>
    </location>
    <ligand>
        <name>GTP</name>
        <dbReference type="ChEBI" id="CHEBI:37565"/>
    </ligand>
</feature>
<evidence type="ECO:0000256" key="1">
    <source>
        <dbReference type="ARBA" id="ARBA00000312"/>
    </source>
</evidence>
<comment type="function">
    <text evidence="4 14">Catalyzes ATP-dependent phosphorylation of adenosylcobinamide and addition of GMP to adenosylcobinamide phosphate.</text>
</comment>
<dbReference type="Pfam" id="PF02283">
    <property type="entry name" value="CobU"/>
    <property type="match status" value="1"/>
</dbReference>
<dbReference type="Proteomes" id="UP001208041">
    <property type="component" value="Unassembled WGS sequence"/>
</dbReference>
<feature type="binding site" evidence="16">
    <location>
        <position position="84"/>
    </location>
    <ligand>
        <name>GTP</name>
        <dbReference type="ChEBI" id="CHEBI:37565"/>
    </ligand>
</feature>
<evidence type="ECO:0000256" key="6">
    <source>
        <dbReference type="ARBA" id="ARBA00005159"/>
    </source>
</evidence>
<organism evidence="17 18">
    <name type="scientific">Halocynthiibacter halioticoli</name>
    <dbReference type="NCBI Taxonomy" id="2986804"/>
    <lineage>
        <taxon>Bacteria</taxon>
        <taxon>Pseudomonadati</taxon>
        <taxon>Pseudomonadota</taxon>
        <taxon>Alphaproteobacteria</taxon>
        <taxon>Rhodobacterales</taxon>
        <taxon>Paracoccaceae</taxon>
        <taxon>Halocynthiibacter</taxon>
    </lineage>
</organism>
<proteinExistence type="inferred from homology"/>
<dbReference type="PIRSF" id="PIRSF006135">
    <property type="entry name" value="CobU"/>
    <property type="match status" value="1"/>
</dbReference>
<dbReference type="GO" id="GO:0005525">
    <property type="term" value="F:GTP binding"/>
    <property type="evidence" value="ECO:0007669"/>
    <property type="project" value="UniProtKB-UniRule"/>
</dbReference>
<evidence type="ECO:0000256" key="5">
    <source>
        <dbReference type="ARBA" id="ARBA00004692"/>
    </source>
</evidence>
<evidence type="ECO:0000256" key="2">
    <source>
        <dbReference type="ARBA" id="ARBA00000711"/>
    </source>
</evidence>
<dbReference type="EC" id="2.7.1.156" evidence="14"/>
<gene>
    <name evidence="17" type="primary">cobU</name>
    <name evidence="17" type="ORF">OH136_03645</name>
</gene>
<evidence type="ECO:0000313" key="18">
    <source>
        <dbReference type="Proteomes" id="UP001208041"/>
    </source>
</evidence>
<keyword evidence="12 14" id="KW-0067">ATP-binding</keyword>
<dbReference type="EMBL" id="JAOYFC010000001">
    <property type="protein sequence ID" value="MCV6823639.1"/>
    <property type="molecule type" value="Genomic_DNA"/>
</dbReference>